<accession>A0A4V5LQZ1</accession>
<dbReference type="PANTHER" id="PTHR43280">
    <property type="entry name" value="ARAC-FAMILY TRANSCRIPTIONAL REGULATOR"/>
    <property type="match status" value="1"/>
</dbReference>
<dbReference type="PANTHER" id="PTHR43280:SF2">
    <property type="entry name" value="HTH-TYPE TRANSCRIPTIONAL REGULATOR EXSA"/>
    <property type="match status" value="1"/>
</dbReference>
<evidence type="ECO:0000313" key="6">
    <source>
        <dbReference type="Proteomes" id="UP000307657"/>
    </source>
</evidence>
<dbReference type="GO" id="GO:0003700">
    <property type="term" value="F:DNA-binding transcription factor activity"/>
    <property type="evidence" value="ECO:0007669"/>
    <property type="project" value="InterPro"/>
</dbReference>
<gene>
    <name evidence="5" type="ORF">E5167_03895</name>
</gene>
<keyword evidence="1" id="KW-0805">Transcription regulation</keyword>
<protein>
    <submittedName>
        <fullName evidence="5">Helix-turn-helix transcriptional regulator</fullName>
    </submittedName>
</protein>
<feature type="domain" description="HTH araC/xylS-type" evidence="4">
    <location>
        <begin position="72"/>
        <end position="173"/>
    </location>
</feature>
<dbReference type="Pfam" id="PF12833">
    <property type="entry name" value="HTH_18"/>
    <property type="match status" value="1"/>
</dbReference>
<comment type="caution">
    <text evidence="5">The sequence shown here is derived from an EMBL/GenBank/DDBJ whole genome shotgun (WGS) entry which is preliminary data.</text>
</comment>
<dbReference type="RefSeq" id="WP_136841258.1">
    <property type="nucleotide sequence ID" value="NZ_SUPL01000002.1"/>
</dbReference>
<evidence type="ECO:0000256" key="3">
    <source>
        <dbReference type="ARBA" id="ARBA00023163"/>
    </source>
</evidence>
<sequence length="185" mass="21141">MNSVLYIKNMVCSRCKKTVLALLVQEGFEVESIQLGKIVVKETQNNDYVKLERQLNDLGFELIKDSSKALVEKIKIALIQQIDKGDTEGILSKLADDLGKNYSFLSKTFSKSEGITLEKYFINLKIEKAKEHIQLNQCNFSEIAYSLNYKNSSHLAKQFKQVTGMTMSDYKNLHNHNRKGLDKIV</sequence>
<dbReference type="InterPro" id="IPR018060">
    <property type="entry name" value="HTH_AraC"/>
</dbReference>
<dbReference type="AlphaFoldDB" id="A0A4V5LQZ1"/>
<dbReference type="SMART" id="SM00342">
    <property type="entry name" value="HTH_ARAC"/>
    <property type="match status" value="1"/>
</dbReference>
<reference evidence="5 6" key="1">
    <citation type="submission" date="2019-04" db="EMBL/GenBank/DDBJ databases">
        <title>Lacinutrix sp. nov., isolated from marine water.</title>
        <authorList>
            <person name="Kim W."/>
        </authorList>
    </citation>
    <scope>NUCLEOTIDE SEQUENCE [LARGE SCALE GENOMIC DNA]</scope>
    <source>
        <strain evidence="5 6">CAU 1491</strain>
    </source>
</reference>
<keyword evidence="6" id="KW-1185">Reference proteome</keyword>
<organism evidence="5 6">
    <name type="scientific">Pontimicrobium aquaticum</name>
    <dbReference type="NCBI Taxonomy" id="2565367"/>
    <lineage>
        <taxon>Bacteria</taxon>
        <taxon>Pseudomonadati</taxon>
        <taxon>Bacteroidota</taxon>
        <taxon>Flavobacteriia</taxon>
        <taxon>Flavobacteriales</taxon>
        <taxon>Flavobacteriaceae</taxon>
        <taxon>Pontimicrobium</taxon>
    </lineage>
</organism>
<evidence type="ECO:0000313" key="5">
    <source>
        <dbReference type="EMBL" id="TJY37099.1"/>
    </source>
</evidence>
<evidence type="ECO:0000256" key="2">
    <source>
        <dbReference type="ARBA" id="ARBA00023125"/>
    </source>
</evidence>
<dbReference type="InterPro" id="IPR009057">
    <property type="entry name" value="Homeodomain-like_sf"/>
</dbReference>
<name>A0A4V5LQZ1_9FLAO</name>
<dbReference type="SUPFAM" id="SSF46689">
    <property type="entry name" value="Homeodomain-like"/>
    <property type="match status" value="1"/>
</dbReference>
<evidence type="ECO:0000256" key="1">
    <source>
        <dbReference type="ARBA" id="ARBA00023015"/>
    </source>
</evidence>
<evidence type="ECO:0000259" key="4">
    <source>
        <dbReference type="PROSITE" id="PS01124"/>
    </source>
</evidence>
<keyword evidence="2" id="KW-0238">DNA-binding</keyword>
<proteinExistence type="predicted"/>
<keyword evidence="3" id="KW-0804">Transcription</keyword>
<dbReference type="PROSITE" id="PS01124">
    <property type="entry name" value="HTH_ARAC_FAMILY_2"/>
    <property type="match status" value="1"/>
</dbReference>
<dbReference type="GO" id="GO:0043565">
    <property type="term" value="F:sequence-specific DNA binding"/>
    <property type="evidence" value="ECO:0007669"/>
    <property type="project" value="InterPro"/>
</dbReference>
<dbReference type="EMBL" id="SUPL01000002">
    <property type="protein sequence ID" value="TJY37099.1"/>
    <property type="molecule type" value="Genomic_DNA"/>
</dbReference>
<dbReference type="Proteomes" id="UP000307657">
    <property type="component" value="Unassembled WGS sequence"/>
</dbReference>
<dbReference type="Gene3D" id="1.10.10.60">
    <property type="entry name" value="Homeodomain-like"/>
    <property type="match status" value="1"/>
</dbReference>
<dbReference type="OrthoDB" id="952277at2"/>